<protein>
    <submittedName>
        <fullName evidence="1">Uncharacterized protein</fullName>
    </submittedName>
</protein>
<gene>
    <name evidence="1" type="ORF">CEXT_660971</name>
</gene>
<reference evidence="1 2" key="1">
    <citation type="submission" date="2021-06" db="EMBL/GenBank/DDBJ databases">
        <title>Caerostris extrusa draft genome.</title>
        <authorList>
            <person name="Kono N."/>
            <person name="Arakawa K."/>
        </authorList>
    </citation>
    <scope>NUCLEOTIDE SEQUENCE [LARGE SCALE GENOMIC DNA]</scope>
</reference>
<organism evidence="1 2">
    <name type="scientific">Caerostris extrusa</name>
    <name type="common">Bark spider</name>
    <name type="synonym">Caerostris bankana</name>
    <dbReference type="NCBI Taxonomy" id="172846"/>
    <lineage>
        <taxon>Eukaryota</taxon>
        <taxon>Metazoa</taxon>
        <taxon>Ecdysozoa</taxon>
        <taxon>Arthropoda</taxon>
        <taxon>Chelicerata</taxon>
        <taxon>Arachnida</taxon>
        <taxon>Araneae</taxon>
        <taxon>Araneomorphae</taxon>
        <taxon>Entelegynae</taxon>
        <taxon>Araneoidea</taxon>
        <taxon>Araneidae</taxon>
        <taxon>Caerostris</taxon>
    </lineage>
</organism>
<name>A0AAV4SYU0_CAEEX</name>
<sequence>MKNLDFTKTKNWYYPQHESPSLNQSPESVKIFHWSTDQLHRRAEVSPRFSAQTNKRARVLSLGETLARAPYNFLKGDVPGHTLRDAPLNALSE</sequence>
<comment type="caution">
    <text evidence="1">The sequence shown here is derived from an EMBL/GenBank/DDBJ whole genome shotgun (WGS) entry which is preliminary data.</text>
</comment>
<dbReference type="Proteomes" id="UP001054945">
    <property type="component" value="Unassembled WGS sequence"/>
</dbReference>
<evidence type="ECO:0000313" key="2">
    <source>
        <dbReference type="Proteomes" id="UP001054945"/>
    </source>
</evidence>
<dbReference type="AlphaFoldDB" id="A0AAV4SYU0"/>
<dbReference type="EMBL" id="BPLR01010285">
    <property type="protein sequence ID" value="GIY38301.1"/>
    <property type="molecule type" value="Genomic_DNA"/>
</dbReference>
<evidence type="ECO:0000313" key="1">
    <source>
        <dbReference type="EMBL" id="GIY38301.1"/>
    </source>
</evidence>
<keyword evidence="2" id="KW-1185">Reference proteome</keyword>
<proteinExistence type="predicted"/>
<accession>A0AAV4SYU0</accession>